<feature type="region of interest" description="Disordered" evidence="16">
    <location>
        <begin position="1280"/>
        <end position="1299"/>
    </location>
</feature>
<feature type="compositionally biased region" description="Gly residues" evidence="16">
    <location>
        <begin position="1561"/>
        <end position="1574"/>
    </location>
</feature>
<dbReference type="InterPro" id="IPR014001">
    <property type="entry name" value="Helicase_ATP-bd"/>
</dbReference>
<dbReference type="InterPro" id="IPR027417">
    <property type="entry name" value="P-loop_NTPase"/>
</dbReference>
<evidence type="ECO:0000256" key="8">
    <source>
        <dbReference type="ARBA" id="ARBA00022806"/>
    </source>
</evidence>
<feature type="transmembrane region" description="Helical" evidence="17">
    <location>
        <begin position="318"/>
        <end position="336"/>
    </location>
</feature>
<dbReference type="Gene3D" id="1.20.5.1190">
    <property type="entry name" value="iswi atpase"/>
    <property type="match status" value="1"/>
</dbReference>
<keyword evidence="11 17" id="KW-1133">Transmembrane helix</keyword>
<dbReference type="Gene3D" id="1.10.10.60">
    <property type="entry name" value="Homeodomain-like"/>
    <property type="match status" value="2"/>
</dbReference>
<dbReference type="GO" id="GO:0005524">
    <property type="term" value="F:ATP binding"/>
    <property type="evidence" value="ECO:0007669"/>
    <property type="project" value="UniProtKB-KW"/>
</dbReference>
<dbReference type="FunFam" id="3.40.50.300:FF:000082">
    <property type="entry name" value="ISWI chromatin remodeling complex ATPase ISW1"/>
    <property type="match status" value="1"/>
</dbReference>
<dbReference type="PANTHER" id="PTHR45623:SF49">
    <property type="entry name" value="SWI_SNF-RELATED MATRIX-ASSOCIATED ACTIN-DEPENDENT REGULATOR OF CHROMATIN SUBFAMILY A MEMBER 5"/>
    <property type="match status" value="1"/>
</dbReference>
<dbReference type="GO" id="GO:0034728">
    <property type="term" value="P:nucleosome organization"/>
    <property type="evidence" value="ECO:0007669"/>
    <property type="project" value="TreeGrafter"/>
</dbReference>
<keyword evidence="9" id="KW-0067">ATP-binding</keyword>
<dbReference type="SUPFAM" id="SSF160240">
    <property type="entry name" value="Cation efflux protein cytoplasmic domain-like"/>
    <property type="match status" value="1"/>
</dbReference>
<protein>
    <recommendedName>
        <fullName evidence="23">ISWI chromatin-remodeling complex ATPase ISW2</fullName>
    </recommendedName>
</protein>
<evidence type="ECO:0000259" key="19">
    <source>
        <dbReference type="PROSITE" id="PS51194"/>
    </source>
</evidence>
<feature type="compositionally biased region" description="Acidic residues" evidence="16">
    <location>
        <begin position="170"/>
        <end position="183"/>
    </location>
</feature>
<dbReference type="GO" id="GO:0004386">
    <property type="term" value="F:helicase activity"/>
    <property type="evidence" value="ECO:0007669"/>
    <property type="project" value="UniProtKB-KW"/>
</dbReference>
<gene>
    <name evidence="21" type="ORF">CAS74_000251</name>
</gene>
<comment type="similarity">
    <text evidence="3">Belongs to the SNF2/RAD54 helicase family. ISWI subfamily.</text>
</comment>
<dbReference type="FunFam" id="3.40.50.10810:FF:000002">
    <property type="entry name" value="ISWI chromatin-remodeling complex ATPase CHR11 isoform A"/>
    <property type="match status" value="1"/>
</dbReference>
<evidence type="ECO:0000256" key="12">
    <source>
        <dbReference type="ARBA" id="ARBA00023015"/>
    </source>
</evidence>
<dbReference type="GO" id="GO:0003677">
    <property type="term" value="F:DNA binding"/>
    <property type="evidence" value="ECO:0007669"/>
    <property type="project" value="InterPro"/>
</dbReference>
<dbReference type="CDD" id="cd18793">
    <property type="entry name" value="SF2_C_SNF"/>
    <property type="match status" value="1"/>
</dbReference>
<evidence type="ECO:0000256" key="5">
    <source>
        <dbReference type="ARBA" id="ARBA00022737"/>
    </source>
</evidence>
<dbReference type="GO" id="GO:0016887">
    <property type="term" value="F:ATP hydrolysis activity"/>
    <property type="evidence" value="ECO:0007669"/>
    <property type="project" value="TreeGrafter"/>
</dbReference>
<dbReference type="InterPro" id="IPR027469">
    <property type="entry name" value="Cation_efflux_TMD_sf"/>
</dbReference>
<feature type="region of interest" description="Disordered" evidence="16">
    <location>
        <begin position="1550"/>
        <end position="1584"/>
    </location>
</feature>
<keyword evidence="14" id="KW-0804">Transcription</keyword>
<dbReference type="InterPro" id="IPR001005">
    <property type="entry name" value="SANT/Myb"/>
</dbReference>
<dbReference type="SUPFAM" id="SSF101224">
    <property type="entry name" value="HAND domain of the nucleosome remodeling ATPase ISWI"/>
    <property type="match status" value="1"/>
</dbReference>
<dbReference type="GO" id="GO:0031491">
    <property type="term" value="F:nucleosome binding"/>
    <property type="evidence" value="ECO:0007669"/>
    <property type="project" value="InterPro"/>
</dbReference>
<dbReference type="PROSITE" id="PS51194">
    <property type="entry name" value="HELICASE_CTER"/>
    <property type="match status" value="1"/>
</dbReference>
<keyword evidence="12" id="KW-0805">Transcription regulation</keyword>
<dbReference type="CDD" id="cd17997">
    <property type="entry name" value="DEXHc_SMARCA1_SMARCA5"/>
    <property type="match status" value="1"/>
</dbReference>
<dbReference type="SUPFAM" id="SSF46689">
    <property type="entry name" value="Homeodomain-like"/>
    <property type="match status" value="2"/>
</dbReference>
<dbReference type="Gene3D" id="3.40.50.10810">
    <property type="entry name" value="Tandem AAA-ATPase domain"/>
    <property type="match status" value="1"/>
</dbReference>
<proteinExistence type="inferred from homology"/>
<evidence type="ECO:0000259" key="20">
    <source>
        <dbReference type="PROSITE" id="PS51293"/>
    </source>
</evidence>
<evidence type="ECO:0008006" key="23">
    <source>
        <dbReference type="Google" id="ProtNLM"/>
    </source>
</evidence>
<dbReference type="InterPro" id="IPR000330">
    <property type="entry name" value="SNF2_N"/>
</dbReference>
<dbReference type="InterPro" id="IPR017884">
    <property type="entry name" value="SANT_dom"/>
</dbReference>
<dbReference type="InterPro" id="IPR015194">
    <property type="entry name" value="ISWI_HAND-dom"/>
</dbReference>
<dbReference type="SMART" id="SM00717">
    <property type="entry name" value="SANT"/>
    <property type="match status" value="2"/>
</dbReference>
<reference evidence="21 22" key="1">
    <citation type="submission" date="2017-05" db="EMBL/GenBank/DDBJ databases">
        <title>The Genome Sequence of Candida krusei Ckrusei653.</title>
        <authorList>
            <person name="Cuomo C."/>
            <person name="Forche A."/>
            <person name="Young S."/>
            <person name="Abouelleil A."/>
            <person name="Cao P."/>
            <person name="Chapman S."/>
            <person name="Cusick C."/>
            <person name="Shea T."/>
            <person name="Nusbaum C."/>
            <person name="Birren B."/>
        </authorList>
    </citation>
    <scope>NUCLEOTIDE SEQUENCE [LARGE SCALE GENOMIC DNA]</scope>
    <source>
        <strain evidence="21 22">Ckrusei653</strain>
    </source>
</reference>
<dbReference type="Gene3D" id="1.20.1510.10">
    <property type="entry name" value="Cation efflux protein transmembrane domain"/>
    <property type="match status" value="1"/>
</dbReference>
<dbReference type="PROSITE" id="PS51192">
    <property type="entry name" value="HELICASE_ATP_BIND_1"/>
    <property type="match status" value="1"/>
</dbReference>
<dbReference type="InterPro" id="IPR044754">
    <property type="entry name" value="Isw1/2_DEXHc"/>
</dbReference>
<feature type="region of interest" description="Disordered" evidence="16">
    <location>
        <begin position="163"/>
        <end position="183"/>
    </location>
</feature>
<dbReference type="Gene3D" id="3.40.50.300">
    <property type="entry name" value="P-loop containing nucleotide triphosphate hydrolases"/>
    <property type="match status" value="1"/>
</dbReference>
<feature type="domain" description="SANT" evidence="20">
    <location>
        <begin position="1374"/>
        <end position="1426"/>
    </location>
</feature>
<dbReference type="Pfam" id="PF09110">
    <property type="entry name" value="HAND"/>
    <property type="match status" value="1"/>
</dbReference>
<evidence type="ECO:0000256" key="1">
    <source>
        <dbReference type="ARBA" id="ARBA00004123"/>
    </source>
</evidence>
<evidence type="ECO:0000256" key="9">
    <source>
        <dbReference type="ARBA" id="ARBA00022840"/>
    </source>
</evidence>
<feature type="compositionally biased region" description="Polar residues" evidence="16">
    <location>
        <begin position="1280"/>
        <end position="1294"/>
    </location>
</feature>
<dbReference type="Pfam" id="PF09111">
    <property type="entry name" value="SLIDE"/>
    <property type="match status" value="1"/>
</dbReference>
<evidence type="ECO:0000256" key="11">
    <source>
        <dbReference type="ARBA" id="ARBA00022989"/>
    </source>
</evidence>
<evidence type="ECO:0000256" key="10">
    <source>
        <dbReference type="ARBA" id="ARBA00022853"/>
    </source>
</evidence>
<evidence type="ECO:0000313" key="22">
    <source>
        <dbReference type="Proteomes" id="UP000195871"/>
    </source>
</evidence>
<feature type="transmembrane region" description="Helical" evidence="17">
    <location>
        <begin position="395"/>
        <end position="415"/>
    </location>
</feature>
<dbReference type="PANTHER" id="PTHR45623">
    <property type="entry name" value="CHROMODOMAIN-HELICASE-DNA-BINDING PROTEIN 3-RELATED-RELATED"/>
    <property type="match status" value="1"/>
</dbReference>
<keyword evidence="6" id="KW-0547">Nucleotide-binding</keyword>
<evidence type="ECO:0000256" key="13">
    <source>
        <dbReference type="ARBA" id="ARBA00023136"/>
    </source>
</evidence>
<dbReference type="InterPro" id="IPR001650">
    <property type="entry name" value="Helicase_C-like"/>
</dbReference>
<dbReference type="GO" id="GO:0016020">
    <property type="term" value="C:membrane"/>
    <property type="evidence" value="ECO:0007669"/>
    <property type="project" value="UniProtKB-SubCell"/>
</dbReference>
<dbReference type="GO" id="GO:0005634">
    <property type="term" value="C:nucleus"/>
    <property type="evidence" value="ECO:0007669"/>
    <property type="project" value="UniProtKB-SubCell"/>
</dbReference>
<feature type="transmembrane region" description="Helical" evidence="17">
    <location>
        <begin position="277"/>
        <end position="297"/>
    </location>
</feature>
<dbReference type="PROSITE" id="PS51293">
    <property type="entry name" value="SANT"/>
    <property type="match status" value="1"/>
</dbReference>
<dbReference type="GO" id="GO:0008324">
    <property type="term" value="F:monoatomic cation transmembrane transporter activity"/>
    <property type="evidence" value="ECO:0007669"/>
    <property type="project" value="InterPro"/>
</dbReference>
<keyword evidence="5" id="KW-0677">Repeat</keyword>
<dbReference type="InterPro" id="IPR009057">
    <property type="entry name" value="Homeodomain-like_sf"/>
</dbReference>
<dbReference type="Pfam" id="PF00176">
    <property type="entry name" value="SNF2-rel_dom"/>
    <property type="match status" value="1"/>
</dbReference>
<evidence type="ECO:0000256" key="6">
    <source>
        <dbReference type="ARBA" id="ARBA00022741"/>
    </source>
</evidence>
<dbReference type="GO" id="GO:0000785">
    <property type="term" value="C:chromatin"/>
    <property type="evidence" value="ECO:0007669"/>
    <property type="project" value="TreeGrafter"/>
</dbReference>
<feature type="domain" description="Helicase C-terminal" evidence="19">
    <location>
        <begin position="991"/>
        <end position="1142"/>
    </location>
</feature>
<dbReference type="VEuPathDB" id="FungiDB:C5L36_0C02440"/>
<dbReference type="InterPro" id="IPR038718">
    <property type="entry name" value="SNF2-like_sf"/>
</dbReference>
<dbReference type="CDD" id="cd00167">
    <property type="entry name" value="SANT"/>
    <property type="match status" value="1"/>
</dbReference>
<dbReference type="EMBL" id="NHMM01000001">
    <property type="protein sequence ID" value="OUT23877.1"/>
    <property type="molecule type" value="Genomic_DNA"/>
</dbReference>
<comment type="caution">
    <text evidence="21">The sequence shown here is derived from an EMBL/GenBank/DDBJ whole genome shotgun (WGS) entry which is preliminary data.</text>
</comment>
<feature type="transmembrane region" description="Helical" evidence="17">
    <location>
        <begin position="246"/>
        <end position="271"/>
    </location>
</feature>
<dbReference type="Pfam" id="PF01545">
    <property type="entry name" value="Cation_efflux"/>
    <property type="match status" value="1"/>
</dbReference>
<dbReference type="SMART" id="SM00490">
    <property type="entry name" value="HELICc"/>
    <property type="match status" value="1"/>
</dbReference>
<evidence type="ECO:0000259" key="18">
    <source>
        <dbReference type="PROSITE" id="PS51192"/>
    </source>
</evidence>
<evidence type="ECO:0000256" key="4">
    <source>
        <dbReference type="ARBA" id="ARBA00022692"/>
    </source>
</evidence>
<evidence type="ECO:0000313" key="21">
    <source>
        <dbReference type="EMBL" id="OUT23877.1"/>
    </source>
</evidence>
<evidence type="ECO:0000256" key="14">
    <source>
        <dbReference type="ARBA" id="ARBA00023163"/>
    </source>
</evidence>
<keyword evidence="10" id="KW-0156">Chromatin regulator</keyword>
<dbReference type="GO" id="GO:0140658">
    <property type="term" value="F:ATP-dependent chromatin remodeler activity"/>
    <property type="evidence" value="ECO:0007669"/>
    <property type="project" value="TreeGrafter"/>
</dbReference>
<accession>A0A1Z8JTF2</accession>
<sequence>MSSDKTPFFKQGTLCDEVYPPESPAAYKPGARHLSDVELAPMLHRSRTFCDYLKPNRDLVVPISVNNPMQANRRLSVVPGNDFDRLIERVGSLKSLRPFKLIGKMGKRVDWGSYKVDADSKLIKNSKVREFYKEQNELIECYEDIDLLLDTGVQFDMVQSYADNTSSNTSEEDSDSGLENENPIEVDVKSERLTLPITSLKMMKKSSNGTTNSSGRKHINISAVPGNIDIEGAKILGYGDHPSSNVVLYAIYFNFVLNVILLVGKIVAVYLSDSMSLIASLVDSSLDFLSTMIIFISNKYAAKQSTKFPVGRKQLEPIGVLVFSVLMILSFSQVLIESIKELVDLGSPHEVTRISMTAIIIMVSTITSKIVAYLLCKSVKNSSVQALVEDAKTDIVFNIFSLLFPVLSLVLRVWWIDSLGASLLCIYVISQWAAITFEHIDHLSGSHASKKNYQQVLYMVARFSEEIEGIKNYRMYHVGDLVNVEVDIVLRNSKMSLKDCHDLGESLQYAIETLPYVENSGIEEVQDPLAQYRAGLQDYPGFKGSEIRDFQSLKEHYFVEDDKKKFDVQATANRFKYLLSLTPLFKHFLKVKAAKDENFSKVLELIEKDDPDNKQSNGRGTDHRRRRTEKEEDAELMRSEETEIDPKVQVLELEGEFTDSGYEFSKSPKYINGSLRPYQIQGLNWLVSLNTNDLSGILADEMGLGKTLQTISFLGYLRYVKNIRGPHIVIVPKSTLENWQREFAKWTPEVRTCVLTGDQEARNQIIKDNISNCQFDVLISSYEIVIREKAVLRKINWQYIVVDEAHRLKNEDSLLSQIIRMFHSKNRLLITGTPLQNNLHELWALLNFLLPDVFSDSSTFDEWFSNDETGSDSNESTNDQDKVVQQLHQVLKPFLLRRIKNEVEKSLLPKQELNVYVGMTPMQRKWYQSILEKDIDAVNGANKKESKTRLLNIVMQLRKCCNHPYLFDGAEPGPPYTTDEHLVYNSQKMLVLDKLLKRLGEQGSRVLIFSQMSRMLDILEDYCVFRNFGYCRIDGQTEHTERIVAIDEYNKPDSDKFVFLLTTRAGGLGINLTSADVVVLYDSDWNPQADLQAMDRAHRIGQKKQVKVFRFVTENAIEEKVLERASQKLRLDQLVIQQGRTGLNAGQEKKSVASNKDELLNMIQHGAADMLMSAQIKEEGNEKHEIDDDELEKILMKSQEKTGELKSKFSKLGLDDLQNFSSNNDSVYEWNGKNFQKKEVKGLAGVDGEAFNWISLAKRERKGNYSVDGYYREVLQTGGRQTNLNSNGSHQGTGDENELRQPKHMNLYDHQFYPEELHYLYELEWAYYKRVYKIKAKAEKNKSNEDLQLEQAFIDHARPLSEEEKQLKKEYLAQGYGNFSRRDFFSFISANVKHGRYDIASIAKEMPEKTYEEVKKYAEKFWESFRDIENYERYIGQIEAGEDKLRKMNVQREVLRWKVASYDYPMRDMEIKVPYTTIAKREWSEVEDRWLVIQMLRLGIDREDIYEQIFNEIQYGNDPVIEMNFWLQSRSAQEIGRRCQTLLGSIVREHEAGSKKRGRTTGTGKGKSSGGARGGTKSRKKRHV</sequence>
<dbReference type="SMART" id="SM00487">
    <property type="entry name" value="DEXDc"/>
    <property type="match status" value="1"/>
</dbReference>
<dbReference type="InterPro" id="IPR058533">
    <property type="entry name" value="Cation_efflux_TM"/>
</dbReference>
<dbReference type="InterPro" id="IPR049730">
    <property type="entry name" value="SNF2/RAD54-like_C"/>
</dbReference>
<name>A0A1Z8JTF2_PICKU</name>
<keyword evidence="8" id="KW-0347">Helicase</keyword>
<dbReference type="Gene3D" id="1.10.1040.30">
    <property type="entry name" value="ISWI, HAND domain"/>
    <property type="match status" value="1"/>
</dbReference>
<organism evidence="21 22">
    <name type="scientific">Pichia kudriavzevii</name>
    <name type="common">Yeast</name>
    <name type="synonym">Issatchenkia orientalis</name>
    <dbReference type="NCBI Taxonomy" id="4909"/>
    <lineage>
        <taxon>Eukaryota</taxon>
        <taxon>Fungi</taxon>
        <taxon>Dikarya</taxon>
        <taxon>Ascomycota</taxon>
        <taxon>Saccharomycotina</taxon>
        <taxon>Pichiomycetes</taxon>
        <taxon>Pichiales</taxon>
        <taxon>Pichiaceae</taxon>
        <taxon>Pichia</taxon>
    </lineage>
</organism>
<dbReference type="Gene3D" id="3.30.70.1350">
    <property type="entry name" value="Cation efflux protein, cytoplasmic domain"/>
    <property type="match status" value="1"/>
</dbReference>
<dbReference type="FunFam" id="1.20.1510.10:FF:000005">
    <property type="entry name" value="Putative Cation diffusion facilitator 1"/>
    <property type="match status" value="1"/>
</dbReference>
<keyword evidence="13 17" id="KW-0472">Membrane</keyword>
<dbReference type="SUPFAM" id="SSF161111">
    <property type="entry name" value="Cation efflux protein transmembrane domain-like"/>
    <property type="match status" value="1"/>
</dbReference>
<dbReference type="GO" id="GO:0045944">
    <property type="term" value="P:positive regulation of transcription by RNA polymerase II"/>
    <property type="evidence" value="ECO:0007669"/>
    <property type="project" value="UniProtKB-ARBA"/>
</dbReference>
<comment type="subcellular location">
    <subcellularLocation>
        <location evidence="2">Membrane</location>
        <topology evidence="2">Multi-pass membrane protein</topology>
    </subcellularLocation>
    <subcellularLocation>
        <location evidence="1">Nucleus</location>
    </subcellularLocation>
</comment>
<dbReference type="GO" id="GO:0098771">
    <property type="term" value="P:inorganic ion homeostasis"/>
    <property type="evidence" value="ECO:0007669"/>
    <property type="project" value="UniProtKB-ARBA"/>
</dbReference>
<evidence type="ECO:0000256" key="17">
    <source>
        <dbReference type="SAM" id="Phobius"/>
    </source>
</evidence>
<dbReference type="SUPFAM" id="SSF52540">
    <property type="entry name" value="P-loop containing nucleoside triphosphate hydrolases"/>
    <property type="match status" value="2"/>
</dbReference>
<dbReference type="Pfam" id="PF00271">
    <property type="entry name" value="Helicase_C"/>
    <property type="match status" value="1"/>
</dbReference>
<dbReference type="GO" id="GO:0042393">
    <property type="term" value="F:histone binding"/>
    <property type="evidence" value="ECO:0007669"/>
    <property type="project" value="TreeGrafter"/>
</dbReference>
<dbReference type="Proteomes" id="UP000195871">
    <property type="component" value="Unassembled WGS sequence"/>
</dbReference>
<feature type="domain" description="Helicase ATP-binding" evidence="18">
    <location>
        <begin position="687"/>
        <end position="852"/>
    </location>
</feature>
<evidence type="ECO:0000256" key="2">
    <source>
        <dbReference type="ARBA" id="ARBA00004141"/>
    </source>
</evidence>
<keyword evidence="7" id="KW-0378">Hydrolase</keyword>
<keyword evidence="15" id="KW-0539">Nucleus</keyword>
<dbReference type="InterPro" id="IPR036837">
    <property type="entry name" value="Cation_efflux_CTD_sf"/>
</dbReference>
<evidence type="ECO:0000256" key="16">
    <source>
        <dbReference type="SAM" id="MobiDB-lite"/>
    </source>
</evidence>
<evidence type="ECO:0000256" key="15">
    <source>
        <dbReference type="ARBA" id="ARBA00023242"/>
    </source>
</evidence>
<dbReference type="GO" id="GO:0030003">
    <property type="term" value="P:intracellular monoatomic cation homeostasis"/>
    <property type="evidence" value="ECO:0007669"/>
    <property type="project" value="UniProtKB-ARBA"/>
</dbReference>
<evidence type="ECO:0000256" key="3">
    <source>
        <dbReference type="ARBA" id="ARBA00009687"/>
    </source>
</evidence>
<feature type="region of interest" description="Disordered" evidence="16">
    <location>
        <begin position="609"/>
        <end position="639"/>
    </location>
</feature>
<feature type="transmembrane region" description="Helical" evidence="17">
    <location>
        <begin position="356"/>
        <end position="375"/>
    </location>
</feature>
<evidence type="ECO:0000256" key="7">
    <source>
        <dbReference type="ARBA" id="ARBA00022801"/>
    </source>
</evidence>
<dbReference type="InterPro" id="IPR036306">
    <property type="entry name" value="ISWI_HAND-dom_sf"/>
</dbReference>
<keyword evidence="4 17" id="KW-0812">Transmembrane</keyword>
<dbReference type="InterPro" id="IPR015195">
    <property type="entry name" value="SLIDE"/>
</dbReference>